<dbReference type="AlphaFoldDB" id="A0AAD4MGY5"/>
<comment type="caution">
    <text evidence="1">The sequence shown here is derived from an EMBL/GenBank/DDBJ whole genome shotgun (WGS) entry which is preliminary data.</text>
</comment>
<name>A0AAD4MGY5_9BILA</name>
<evidence type="ECO:0000313" key="1">
    <source>
        <dbReference type="EMBL" id="KAI1693495.1"/>
    </source>
</evidence>
<protein>
    <submittedName>
        <fullName evidence="1">Uncharacterized protein</fullName>
    </submittedName>
</protein>
<sequence>MLVLLTVFYAPECWEIAVYKEGEPAAIAADHAPNPGFSIFPEPINPGKRRSARRNRYQSTPLTERKRLVYHTLGL</sequence>
<gene>
    <name evidence="1" type="ORF">DdX_20623</name>
</gene>
<organism evidence="1 2">
    <name type="scientific">Ditylenchus destructor</name>
    <dbReference type="NCBI Taxonomy" id="166010"/>
    <lineage>
        <taxon>Eukaryota</taxon>
        <taxon>Metazoa</taxon>
        <taxon>Ecdysozoa</taxon>
        <taxon>Nematoda</taxon>
        <taxon>Chromadorea</taxon>
        <taxon>Rhabditida</taxon>
        <taxon>Tylenchina</taxon>
        <taxon>Tylenchomorpha</taxon>
        <taxon>Sphaerularioidea</taxon>
        <taxon>Anguinidae</taxon>
        <taxon>Anguininae</taxon>
        <taxon>Ditylenchus</taxon>
    </lineage>
</organism>
<accession>A0AAD4MGY5</accession>
<dbReference type="Proteomes" id="UP001201812">
    <property type="component" value="Unassembled WGS sequence"/>
</dbReference>
<dbReference type="EMBL" id="JAKKPZ010000621">
    <property type="protein sequence ID" value="KAI1693495.1"/>
    <property type="molecule type" value="Genomic_DNA"/>
</dbReference>
<evidence type="ECO:0000313" key="2">
    <source>
        <dbReference type="Proteomes" id="UP001201812"/>
    </source>
</evidence>
<proteinExistence type="predicted"/>
<reference evidence="1" key="1">
    <citation type="submission" date="2022-01" db="EMBL/GenBank/DDBJ databases">
        <title>Genome Sequence Resource for Two Populations of Ditylenchus destructor, the Migratory Endoparasitic Phytonematode.</title>
        <authorList>
            <person name="Zhang H."/>
            <person name="Lin R."/>
            <person name="Xie B."/>
        </authorList>
    </citation>
    <scope>NUCLEOTIDE SEQUENCE</scope>
    <source>
        <strain evidence="1">BazhouSP</strain>
    </source>
</reference>
<keyword evidence="2" id="KW-1185">Reference proteome</keyword>